<reference evidence="1" key="2">
    <citation type="submission" date="2018-05" db="EMBL/GenBank/DDBJ databases">
        <title>OpunRS2 (Oryza punctata Reference Sequence Version 2).</title>
        <authorList>
            <person name="Zhang J."/>
            <person name="Kudrna D."/>
            <person name="Lee S."/>
            <person name="Talag J."/>
            <person name="Welchert J."/>
            <person name="Wing R.A."/>
        </authorList>
    </citation>
    <scope>NUCLEOTIDE SEQUENCE [LARGE SCALE GENOMIC DNA]</scope>
</reference>
<evidence type="ECO:0000313" key="1">
    <source>
        <dbReference type="EnsemblPlants" id="OPUNC07G17150.1"/>
    </source>
</evidence>
<sequence length="421" mass="45595">MASPVHRPLDAAQEMALPDDILAEVLIRLPSLADLGRACAACASFRRVVTEPAFLRRVRALHPPALLGFCASSGGFHPAEAPYPSAPAACCVLRAADFGFSFLPSPLSSWVVRDVLGGRFLLDRDGGEGGAVSRILAVCDPLFRRYSLLPQIPEDLAASVRRQSRRGVAPEGRFDTFFAPIGEVKSAAAGAVAETSFKVIWIAECPDKLVAFVFSSVTGQWRAIASPSWGDLSPAFSRPACRSLLRRSYAYGCFYWMIGNSGNLLVLDMCRMNFSVLNLPSSPPGHDIVECAIVEAGEGKLGMFAFRNCITGYALQIYSTTMQNKGKVVASKWSFETAIVVPFDEFCILGANIGELFLKVSPSSMRGCYSLGFSINPSYKILEFVRRVINGVPPSLSFMQQRIRLRCRPVAPGCDVASSAN</sequence>
<dbReference type="eggNOG" id="ENOG502R7NU">
    <property type="taxonomic scope" value="Eukaryota"/>
</dbReference>
<keyword evidence="2" id="KW-1185">Reference proteome</keyword>
<name>A0A0E0LM28_ORYPU</name>
<reference evidence="1" key="1">
    <citation type="submission" date="2015-04" db="UniProtKB">
        <authorList>
            <consortium name="EnsemblPlants"/>
        </authorList>
    </citation>
    <scope>IDENTIFICATION</scope>
</reference>
<dbReference type="OMA" id="ANEWALQ"/>
<dbReference type="EnsemblPlants" id="OPUNC07G17150.1">
    <property type="protein sequence ID" value="OPUNC07G17150.1"/>
    <property type="gene ID" value="OPUNC07G17150"/>
</dbReference>
<accession>A0A0E0LM28</accession>
<dbReference type="SUPFAM" id="SSF81383">
    <property type="entry name" value="F-box domain"/>
    <property type="match status" value="1"/>
</dbReference>
<dbReference type="PANTHER" id="PTHR31264:SF29">
    <property type="entry name" value="OS07G0554500 PROTEIN"/>
    <property type="match status" value="1"/>
</dbReference>
<protein>
    <recommendedName>
        <fullName evidence="3">F-box domain-containing protein</fullName>
    </recommendedName>
</protein>
<organism evidence="1">
    <name type="scientific">Oryza punctata</name>
    <name type="common">Red rice</name>
    <dbReference type="NCBI Taxonomy" id="4537"/>
    <lineage>
        <taxon>Eukaryota</taxon>
        <taxon>Viridiplantae</taxon>
        <taxon>Streptophyta</taxon>
        <taxon>Embryophyta</taxon>
        <taxon>Tracheophyta</taxon>
        <taxon>Spermatophyta</taxon>
        <taxon>Magnoliopsida</taxon>
        <taxon>Liliopsida</taxon>
        <taxon>Poales</taxon>
        <taxon>Poaceae</taxon>
        <taxon>BOP clade</taxon>
        <taxon>Oryzoideae</taxon>
        <taxon>Oryzeae</taxon>
        <taxon>Oryzinae</taxon>
        <taxon>Oryza</taxon>
    </lineage>
</organism>
<proteinExistence type="predicted"/>
<evidence type="ECO:0000313" key="2">
    <source>
        <dbReference type="Proteomes" id="UP000026962"/>
    </source>
</evidence>
<dbReference type="PANTHER" id="PTHR31264">
    <property type="entry name" value="OS07G0554500 PROTEIN-RELATED"/>
    <property type="match status" value="1"/>
</dbReference>
<dbReference type="Gramene" id="OPUNC07G17150.1">
    <property type="protein sequence ID" value="OPUNC07G17150.1"/>
    <property type="gene ID" value="OPUNC07G17150"/>
</dbReference>
<dbReference type="AlphaFoldDB" id="A0A0E0LM28"/>
<dbReference type="Proteomes" id="UP000026962">
    <property type="component" value="Chromosome 7"/>
</dbReference>
<dbReference type="InterPro" id="IPR036047">
    <property type="entry name" value="F-box-like_dom_sf"/>
</dbReference>
<evidence type="ECO:0008006" key="3">
    <source>
        <dbReference type="Google" id="ProtNLM"/>
    </source>
</evidence>